<dbReference type="GO" id="GO:0009306">
    <property type="term" value="P:protein secretion"/>
    <property type="evidence" value="ECO:0007669"/>
    <property type="project" value="InterPro"/>
</dbReference>
<keyword evidence="7" id="KW-0813">Transport</keyword>
<evidence type="ECO:0000256" key="7">
    <source>
        <dbReference type="RuleBase" id="RU364093"/>
    </source>
</evidence>
<keyword evidence="7" id="KW-1006">Bacterial flagellum protein export</keyword>
<keyword evidence="9" id="KW-0969">Cilium</keyword>
<dbReference type="InterPro" id="IPR042194">
    <property type="entry name" value="FHIPEP_1"/>
</dbReference>
<dbReference type="PIRSF" id="PIRSF005419">
    <property type="entry name" value="FlhA"/>
    <property type="match status" value="1"/>
</dbReference>
<comment type="subcellular location">
    <subcellularLocation>
        <location evidence="1 7">Cell membrane</location>
        <topology evidence="1 7">Multi-pass membrane protein</topology>
    </subcellularLocation>
</comment>
<keyword evidence="9" id="KW-0966">Cell projection</keyword>
<dbReference type="InterPro" id="IPR042196">
    <property type="entry name" value="FHIPEP_4"/>
</dbReference>
<evidence type="ECO:0000256" key="3">
    <source>
        <dbReference type="ARBA" id="ARBA00022475"/>
    </source>
</evidence>
<keyword evidence="10" id="KW-1185">Reference proteome</keyword>
<evidence type="ECO:0000256" key="8">
    <source>
        <dbReference type="SAM" id="MobiDB-lite"/>
    </source>
</evidence>
<dbReference type="PANTHER" id="PTHR30161">
    <property type="entry name" value="FLAGELLAR EXPORT PROTEIN, MEMBRANE FLHA SUBUNIT-RELATED"/>
    <property type="match status" value="1"/>
</dbReference>
<dbReference type="Gene3D" id="3.40.30.60">
    <property type="entry name" value="FHIPEP family, domain 1"/>
    <property type="match status" value="1"/>
</dbReference>
<feature type="transmembrane region" description="Helical" evidence="7">
    <location>
        <begin position="12"/>
        <end position="29"/>
    </location>
</feature>
<dbReference type="OrthoDB" id="9759185at2"/>
<feature type="transmembrane region" description="Helical" evidence="7">
    <location>
        <begin position="106"/>
        <end position="129"/>
    </location>
</feature>
<keyword evidence="3 7" id="KW-1003">Cell membrane</keyword>
<comment type="function">
    <text evidence="7">Required for formation of the rod structure of the flagellar apparatus. Together with FliI and FliH, may constitute the export apparatus of flagellin.</text>
</comment>
<keyword evidence="7" id="KW-0653">Protein transport</keyword>
<keyword evidence="4 7" id="KW-0812">Transmembrane</keyword>
<keyword evidence="9" id="KW-0282">Flagellum</keyword>
<keyword evidence="5 7" id="KW-1133">Transmembrane helix</keyword>
<dbReference type="EMBL" id="CP035108">
    <property type="protein sequence ID" value="QAR34352.1"/>
    <property type="molecule type" value="Genomic_DNA"/>
</dbReference>
<proteinExistence type="inferred from homology"/>
<keyword evidence="6 7" id="KW-0472">Membrane</keyword>
<sequence length="688" mass="74756">MMTKLIKQGEIGFGLFFIGIIIVMILPMPAVFLDLLLVCSIALSVLILMVAIYADEPLKFSTFPSVLLIITLFRLSLNVASTRRILLNGSEGEGAAGHVIQAFGQYVVGGNYAVGVIIFLILVLINFMVITKGSGRIAEVAARFTLDAMPGKQMSIDADLNAGLIDEAGAKAKRAKIQQEADYYGAMDGASKFVRGDAVAGLIITGINIIGGLAIGVLQNGMEVAEAAGVFTILTVGDGLVSQIPSLIVSTAAGLIVSRAGGGDKDLSGQLARQLFRSTRVLYITGGILLFFAVVPGMPFFPFLFLSGIFFAIAHSAKKAAEKPEEDEEEQEEERKPATEEEEVRELLEMDTMELGIGFSLIPLVDSAQGGTLLNRIKSIRKQVALEMGIIVPPVRIRDNLQLDGNGYNILLKGVRVASGTIFPDKFLVMNPEGSVDKIDGIPTKEPAFGLAAKWVDERQKEKAELNGFTIVDPATVIATHLTEVIKSYANELIGRQETLELVNGVKEKFPKLVEDLIPGILDLGTVNRVLQNLLRERISIRNLRSILEVLASYGVQTKDVENLTERVRLSLRRQITESLLAPDGALYVFTLPSEIEQLLAKNLQQGDEGKDILIDPLAAQKILSKMIGKVDEVTHKGFSPVLVISPPLRSAMRRFAEKFVKNINVISHNEISENVRIESLGMLEIKV</sequence>
<dbReference type="InterPro" id="IPR006301">
    <property type="entry name" value="FlhA"/>
</dbReference>
<protein>
    <recommendedName>
        <fullName evidence="7">Flagellar biosynthesis protein FlhA</fullName>
    </recommendedName>
</protein>
<feature type="transmembrane region" description="Helical" evidence="7">
    <location>
        <begin position="281"/>
        <end position="314"/>
    </location>
</feature>
<dbReference type="PROSITE" id="PS00994">
    <property type="entry name" value="FHIPEP"/>
    <property type="match status" value="1"/>
</dbReference>
<comment type="caution">
    <text evidence="7">Lacks conserved residue(s) required for the propagation of feature annotation.</text>
</comment>
<gene>
    <name evidence="7 9" type="primary">flhA</name>
    <name evidence="9" type="ORF">EP073_13345</name>
</gene>
<feature type="transmembrane region" description="Helical" evidence="7">
    <location>
        <begin position="35"/>
        <end position="54"/>
    </location>
</feature>
<dbReference type="Gene3D" id="3.40.50.12790">
    <property type="entry name" value="FHIPEP family, domain 4"/>
    <property type="match status" value="1"/>
</dbReference>
<keyword evidence="7" id="KW-1005">Bacterial flagellum biogenesis</keyword>
<dbReference type="PRINTS" id="PR00949">
    <property type="entry name" value="TYPE3IMAPROT"/>
</dbReference>
<dbReference type="KEGG" id="gtl:EP073_13345"/>
<dbReference type="PANTHER" id="PTHR30161:SF1">
    <property type="entry name" value="FLAGELLAR BIOSYNTHESIS PROTEIN FLHA-RELATED"/>
    <property type="match status" value="1"/>
</dbReference>
<evidence type="ECO:0000256" key="6">
    <source>
        <dbReference type="ARBA" id="ARBA00023136"/>
    </source>
</evidence>
<evidence type="ECO:0000313" key="9">
    <source>
        <dbReference type="EMBL" id="QAR34352.1"/>
    </source>
</evidence>
<feature type="region of interest" description="Disordered" evidence="8">
    <location>
        <begin position="321"/>
        <end position="343"/>
    </location>
</feature>
<accession>A0A3R5UZM1</accession>
<dbReference type="RefSeq" id="WP_128467657.1">
    <property type="nucleotide sequence ID" value="NZ_CP035108.1"/>
</dbReference>
<dbReference type="AlphaFoldDB" id="A0A3R5UZM1"/>
<feature type="transmembrane region" description="Helical" evidence="7">
    <location>
        <begin position="240"/>
        <end position="260"/>
    </location>
</feature>
<dbReference type="Pfam" id="PF00771">
    <property type="entry name" value="FHIPEP"/>
    <property type="match status" value="1"/>
</dbReference>
<dbReference type="InterPro" id="IPR001712">
    <property type="entry name" value="T3SS_FHIPEP"/>
</dbReference>
<comment type="similarity">
    <text evidence="2 7">Belongs to the FHIPEP (flagella/HR/invasion proteins export pore) family.</text>
</comment>
<dbReference type="GO" id="GO:0005886">
    <property type="term" value="C:plasma membrane"/>
    <property type="evidence" value="ECO:0007669"/>
    <property type="project" value="UniProtKB-SubCell"/>
</dbReference>
<dbReference type="InterPro" id="IPR025505">
    <property type="entry name" value="FHIPEP_CS"/>
</dbReference>
<dbReference type="Gene3D" id="1.10.8.540">
    <property type="entry name" value="FHIPEP family, domain 3"/>
    <property type="match status" value="1"/>
</dbReference>
<dbReference type="Proteomes" id="UP000287502">
    <property type="component" value="Chromosome"/>
</dbReference>
<evidence type="ECO:0000256" key="1">
    <source>
        <dbReference type="ARBA" id="ARBA00004651"/>
    </source>
</evidence>
<organism evidence="9 10">
    <name type="scientific">Geovibrio thiophilus</name>
    <dbReference type="NCBI Taxonomy" id="139438"/>
    <lineage>
        <taxon>Bacteria</taxon>
        <taxon>Pseudomonadati</taxon>
        <taxon>Deferribacterota</taxon>
        <taxon>Deferribacteres</taxon>
        <taxon>Deferribacterales</taxon>
        <taxon>Geovibrionaceae</taxon>
        <taxon>Geovibrio</taxon>
    </lineage>
</organism>
<feature type="transmembrane region" description="Helical" evidence="7">
    <location>
        <begin position="199"/>
        <end position="220"/>
    </location>
</feature>
<evidence type="ECO:0000256" key="2">
    <source>
        <dbReference type="ARBA" id="ARBA00008835"/>
    </source>
</evidence>
<evidence type="ECO:0000256" key="5">
    <source>
        <dbReference type="ARBA" id="ARBA00022989"/>
    </source>
</evidence>
<dbReference type="NCBIfam" id="TIGR01398">
    <property type="entry name" value="FlhA"/>
    <property type="match status" value="1"/>
</dbReference>
<dbReference type="InterPro" id="IPR042193">
    <property type="entry name" value="FHIPEP_3"/>
</dbReference>
<reference evidence="9 10" key="1">
    <citation type="submission" date="2019-01" db="EMBL/GenBank/DDBJ databases">
        <title>Geovibrio thiophilus DSM 11263, complete genome.</title>
        <authorList>
            <person name="Spring S."/>
            <person name="Bunk B."/>
            <person name="Sproer C."/>
        </authorList>
    </citation>
    <scope>NUCLEOTIDE SEQUENCE [LARGE SCALE GENOMIC DNA]</scope>
    <source>
        <strain evidence="9 10">DSM 11263</strain>
    </source>
</reference>
<name>A0A3R5UZM1_9BACT</name>
<dbReference type="GO" id="GO:0044780">
    <property type="term" value="P:bacterial-type flagellum assembly"/>
    <property type="evidence" value="ECO:0007669"/>
    <property type="project" value="InterPro"/>
</dbReference>
<evidence type="ECO:0000256" key="4">
    <source>
        <dbReference type="ARBA" id="ARBA00022692"/>
    </source>
</evidence>
<evidence type="ECO:0000313" key="10">
    <source>
        <dbReference type="Proteomes" id="UP000287502"/>
    </source>
</evidence>